<dbReference type="SMART" id="SM00062">
    <property type="entry name" value="PBPb"/>
    <property type="match status" value="1"/>
</dbReference>
<gene>
    <name evidence="6" type="ORF">J2Z75_005284</name>
</gene>
<comment type="similarity">
    <text evidence="1">Belongs to the bacterial solute-binding protein 3 family.</text>
</comment>
<protein>
    <submittedName>
        <fullName evidence="6">Glutamate/aspartate transport system substrate-binding protein</fullName>
    </submittedName>
</protein>
<accession>A0ABS4EUZ2</accession>
<evidence type="ECO:0000256" key="2">
    <source>
        <dbReference type="ARBA" id="ARBA00022448"/>
    </source>
</evidence>
<dbReference type="Gene3D" id="3.40.190.10">
    <property type="entry name" value="Periplasmic binding protein-like II"/>
    <property type="match status" value="2"/>
</dbReference>
<proteinExistence type="inferred from homology"/>
<reference evidence="6 7" key="1">
    <citation type="submission" date="2021-03" db="EMBL/GenBank/DDBJ databases">
        <title>Genomic Encyclopedia of Type Strains, Phase IV (KMG-IV): sequencing the most valuable type-strain genomes for metagenomic binning, comparative biology and taxonomic classification.</title>
        <authorList>
            <person name="Goeker M."/>
        </authorList>
    </citation>
    <scope>NUCLEOTIDE SEQUENCE [LARGE SCALE GENOMIC DNA]</scope>
    <source>
        <strain evidence="6 7">DSM 26427</strain>
    </source>
</reference>
<evidence type="ECO:0000313" key="7">
    <source>
        <dbReference type="Proteomes" id="UP000823786"/>
    </source>
</evidence>
<evidence type="ECO:0000256" key="3">
    <source>
        <dbReference type="ARBA" id="ARBA00022729"/>
    </source>
</evidence>
<dbReference type="PANTHER" id="PTHR30085:SF2">
    <property type="entry name" value="GLUTAMATE_ASPARTATE IMPORT SOLUTE-BINDING PROTEIN"/>
    <property type="match status" value="1"/>
</dbReference>
<dbReference type="CDD" id="cd13688">
    <property type="entry name" value="PBP2_GltI_DEBP"/>
    <property type="match status" value="1"/>
</dbReference>
<dbReference type="RefSeq" id="WP_209856415.1">
    <property type="nucleotide sequence ID" value="NZ_JAGGJV010000011.1"/>
</dbReference>
<evidence type="ECO:0000256" key="1">
    <source>
        <dbReference type="ARBA" id="ARBA00010333"/>
    </source>
</evidence>
<dbReference type="Pfam" id="PF00497">
    <property type="entry name" value="SBP_bac_3"/>
    <property type="match status" value="1"/>
</dbReference>
<dbReference type="EMBL" id="JAGGJV010000011">
    <property type="protein sequence ID" value="MBP1861755.1"/>
    <property type="molecule type" value="Genomic_DNA"/>
</dbReference>
<comment type="caution">
    <text evidence="6">The sequence shown here is derived from an EMBL/GenBank/DDBJ whole genome shotgun (WGS) entry which is preliminary data.</text>
</comment>
<dbReference type="InterPro" id="IPR051455">
    <property type="entry name" value="Bact_solute-bind_prot3"/>
</dbReference>
<keyword evidence="2" id="KW-0813">Transport</keyword>
<sequence>MSPLIRSALTALMIFASAGAGSAQAPESTLKTIADSGVIRIGYSAEDIPFSYRAPDGTVTGYSTELCVRVVDLLKQKLGLAALAIEYVERTPSNRVAMLRDGKFDIECVASTNNAERRKSVAFSYSHFVTGTQFVSLKKSNLKSIGDLAGHTIAATSGTTNIGQLNSINRTRGLHIAVMPVESHTAAFKLVAEGRASAFVMDGILLAAMIAASDQPDDYALSSDALGRPEPYGLMIRHDDQDFKDAVNAALTEIYRSGEIEPIYNRWFTKPIPPNGINMRLPMSSELRELFAEPSRSYD</sequence>
<organism evidence="6 7">
    <name type="scientific">Rhizobium herbae</name>
    <dbReference type="NCBI Taxonomy" id="508661"/>
    <lineage>
        <taxon>Bacteria</taxon>
        <taxon>Pseudomonadati</taxon>
        <taxon>Pseudomonadota</taxon>
        <taxon>Alphaproteobacteria</taxon>
        <taxon>Hyphomicrobiales</taxon>
        <taxon>Rhizobiaceae</taxon>
        <taxon>Rhizobium/Agrobacterium group</taxon>
        <taxon>Rhizobium</taxon>
    </lineage>
</organism>
<evidence type="ECO:0000259" key="5">
    <source>
        <dbReference type="SMART" id="SM00062"/>
    </source>
</evidence>
<dbReference type="PANTHER" id="PTHR30085">
    <property type="entry name" value="AMINO ACID ABC TRANSPORTER PERMEASE"/>
    <property type="match status" value="1"/>
</dbReference>
<dbReference type="SUPFAM" id="SSF53850">
    <property type="entry name" value="Periplasmic binding protein-like II"/>
    <property type="match status" value="1"/>
</dbReference>
<feature type="domain" description="Solute-binding protein family 3/N-terminal" evidence="5">
    <location>
        <begin position="38"/>
        <end position="271"/>
    </location>
</feature>
<feature type="chain" id="PRO_5047368692" evidence="4">
    <location>
        <begin position="26"/>
        <end position="299"/>
    </location>
</feature>
<feature type="signal peptide" evidence="4">
    <location>
        <begin position="1"/>
        <end position="25"/>
    </location>
</feature>
<keyword evidence="7" id="KW-1185">Reference proteome</keyword>
<evidence type="ECO:0000313" key="6">
    <source>
        <dbReference type="EMBL" id="MBP1861755.1"/>
    </source>
</evidence>
<keyword evidence="3 4" id="KW-0732">Signal</keyword>
<dbReference type="InterPro" id="IPR001638">
    <property type="entry name" value="Solute-binding_3/MltF_N"/>
</dbReference>
<evidence type="ECO:0000256" key="4">
    <source>
        <dbReference type="SAM" id="SignalP"/>
    </source>
</evidence>
<dbReference type="Proteomes" id="UP000823786">
    <property type="component" value="Unassembled WGS sequence"/>
</dbReference>
<name>A0ABS4EUZ2_9HYPH</name>